<evidence type="ECO:0000256" key="2">
    <source>
        <dbReference type="ARBA" id="ARBA00022448"/>
    </source>
</evidence>
<evidence type="ECO:0000313" key="15">
    <source>
        <dbReference type="EMBL" id="AXX95038.1"/>
    </source>
</evidence>
<dbReference type="KEGG" id="aell:AELL_1375"/>
<keyword evidence="9 10" id="KW-0998">Cell outer membrane</keyword>
<keyword evidence="4 10" id="KW-0812">Transmembrane</keyword>
<reference evidence="16 18" key="1">
    <citation type="submission" date="2017-09" db="EMBL/GenBank/DDBJ databases">
        <title>Genomics of the genus Arcobacter.</title>
        <authorList>
            <person name="Perez-Cataluna A."/>
            <person name="Figueras M.J."/>
            <person name="Salas-Masso N."/>
        </authorList>
    </citation>
    <scope>NUCLEOTIDE SEQUENCE [LARGE SCALE GENOMIC DNA]</scope>
    <source>
        <strain evidence="16 18">CECT 7837</strain>
    </source>
</reference>
<dbReference type="OrthoDB" id="9763670at2"/>
<dbReference type="InterPro" id="IPR037066">
    <property type="entry name" value="Plug_dom_sf"/>
</dbReference>
<keyword evidence="5 12" id="KW-0732">Signal</keyword>
<evidence type="ECO:0000256" key="10">
    <source>
        <dbReference type="PROSITE-ProRule" id="PRU01360"/>
    </source>
</evidence>
<evidence type="ECO:0000259" key="13">
    <source>
        <dbReference type="Pfam" id="PF00593"/>
    </source>
</evidence>
<dbReference type="Proteomes" id="UP000262582">
    <property type="component" value="Chromosome"/>
</dbReference>
<evidence type="ECO:0000256" key="4">
    <source>
        <dbReference type="ARBA" id="ARBA00022692"/>
    </source>
</evidence>
<dbReference type="RefSeq" id="WP_118917231.1">
    <property type="nucleotide sequence ID" value="NZ_CP032097.1"/>
</dbReference>
<dbReference type="CDD" id="cd01347">
    <property type="entry name" value="ligand_gated_channel"/>
    <property type="match status" value="1"/>
</dbReference>
<evidence type="ECO:0000259" key="14">
    <source>
        <dbReference type="Pfam" id="PF07715"/>
    </source>
</evidence>
<dbReference type="GO" id="GO:0044718">
    <property type="term" value="P:siderophore transmembrane transport"/>
    <property type="evidence" value="ECO:0007669"/>
    <property type="project" value="TreeGrafter"/>
</dbReference>
<dbReference type="Gene3D" id="2.170.130.10">
    <property type="entry name" value="TonB-dependent receptor, plug domain"/>
    <property type="match status" value="1"/>
</dbReference>
<feature type="signal peptide" evidence="12">
    <location>
        <begin position="1"/>
        <end position="21"/>
    </location>
</feature>
<organism evidence="16 18">
    <name type="scientific">Arcobacter ellisii</name>
    <dbReference type="NCBI Taxonomy" id="913109"/>
    <lineage>
        <taxon>Bacteria</taxon>
        <taxon>Pseudomonadati</taxon>
        <taxon>Campylobacterota</taxon>
        <taxon>Epsilonproteobacteria</taxon>
        <taxon>Campylobacterales</taxon>
        <taxon>Arcobacteraceae</taxon>
        <taxon>Arcobacter</taxon>
    </lineage>
</organism>
<dbReference type="GO" id="GO:0015344">
    <property type="term" value="F:siderophore uptake transmembrane transporter activity"/>
    <property type="evidence" value="ECO:0007669"/>
    <property type="project" value="TreeGrafter"/>
</dbReference>
<keyword evidence="7 10" id="KW-0472">Membrane</keyword>
<comment type="similarity">
    <text evidence="10 11">Belongs to the TonB-dependent receptor family.</text>
</comment>
<feature type="domain" description="TonB-dependent receptor plug" evidence="14">
    <location>
        <begin position="40"/>
        <end position="147"/>
    </location>
</feature>
<evidence type="ECO:0000256" key="12">
    <source>
        <dbReference type="SAM" id="SignalP"/>
    </source>
</evidence>
<proteinExistence type="inferred from homology"/>
<protein>
    <submittedName>
        <fullName evidence="16">TonB-dependent receptor</fullName>
    </submittedName>
</protein>
<dbReference type="EMBL" id="CP032097">
    <property type="protein sequence ID" value="AXX95038.1"/>
    <property type="molecule type" value="Genomic_DNA"/>
</dbReference>
<dbReference type="Proteomes" id="UP000290588">
    <property type="component" value="Unassembled WGS sequence"/>
</dbReference>
<keyword evidence="3 10" id="KW-1134">Transmembrane beta strand</keyword>
<dbReference type="PANTHER" id="PTHR30069">
    <property type="entry name" value="TONB-DEPENDENT OUTER MEMBRANE RECEPTOR"/>
    <property type="match status" value="1"/>
</dbReference>
<dbReference type="EMBL" id="NXIG01000007">
    <property type="protein sequence ID" value="RXI30360.1"/>
    <property type="molecule type" value="Genomic_DNA"/>
</dbReference>
<dbReference type="PROSITE" id="PS52016">
    <property type="entry name" value="TONB_DEPENDENT_REC_3"/>
    <property type="match status" value="1"/>
</dbReference>
<dbReference type="Gene3D" id="2.40.170.20">
    <property type="entry name" value="TonB-dependent receptor, beta-barrel domain"/>
    <property type="match status" value="1"/>
</dbReference>
<evidence type="ECO:0000313" key="17">
    <source>
        <dbReference type="Proteomes" id="UP000262582"/>
    </source>
</evidence>
<keyword evidence="2 10" id="KW-0813">Transport</keyword>
<dbReference type="PANTHER" id="PTHR30069:SF29">
    <property type="entry name" value="HEMOGLOBIN AND HEMOGLOBIN-HAPTOGLOBIN-BINDING PROTEIN 1-RELATED"/>
    <property type="match status" value="1"/>
</dbReference>
<evidence type="ECO:0000256" key="6">
    <source>
        <dbReference type="ARBA" id="ARBA00023077"/>
    </source>
</evidence>
<name>A0A347U860_9BACT</name>
<keyword evidence="17" id="KW-1185">Reference proteome</keyword>
<sequence>MQKNLSISLVASFLIATNLFSAENLETITVTSATKSEQSIKDVTSNVEVITKEEIEEKHFTSVPEALNTLAGISFVSNGGLGNSTSLYLRGMDSKRVLVLIDGIKYQDPSNTSGAALEHLMINDIERIEVIKGAQSGIWGADASAGVINIITSSAKKGFHGNASVEMGSFQTKKYGMTVSNKTDNYDIGLSANRVLTDGFSSQVPYGENPDEYVKNGYRNTTVNLKGGYNLTDSDRISANYNHINSLSQYDGNTGNETKRSDNESNLYSLAYNKIYESHDIKLKYDISKFDKEQLEATKSSEVKNYNGQTTSIELTDKISYLDNDNVVIGVNKEKTEVDYIKGNNDKNDSETKNKSIFLTNTNTFERLVLTESLRRDDYSSFGSKNTGKIGAKYSINEDLSFSTNYGTAYNAPNLIQSLNPWGISNPNLEPEKVKSFDVSSTYKDFTLTYFKNKVDNLINWQSSKYQNIAGTSTIEGYESKYSKMIIEDLLINLNYTHLSAKNSKEEDLARRPKNQIGFGVDYYGISKLHFNVNGKYIGDRYDKDNKTGAETGNYTIWNSVINYDINKTYKAYLKVDNIFDKYYQTVDGYATAERSAYIGLKASF</sequence>
<dbReference type="GO" id="GO:0009279">
    <property type="term" value="C:cell outer membrane"/>
    <property type="evidence" value="ECO:0007669"/>
    <property type="project" value="UniProtKB-SubCell"/>
</dbReference>
<dbReference type="Pfam" id="PF00593">
    <property type="entry name" value="TonB_dep_Rec_b-barrel"/>
    <property type="match status" value="1"/>
</dbReference>
<reference evidence="15 17" key="2">
    <citation type="submission" date="2018-08" db="EMBL/GenBank/DDBJ databases">
        <title>Complete genome of the Arcobacter ellisii type strain LMG 26155.</title>
        <authorList>
            <person name="Miller W.G."/>
            <person name="Yee E."/>
            <person name="Bono J.L."/>
        </authorList>
    </citation>
    <scope>NUCLEOTIDE SEQUENCE [LARGE SCALE GENOMIC DNA]</scope>
    <source>
        <strain evidence="15 17">LMG 26155</strain>
    </source>
</reference>
<accession>A0A347U860</accession>
<dbReference type="InterPro" id="IPR012910">
    <property type="entry name" value="Plug_dom"/>
</dbReference>
<dbReference type="SUPFAM" id="SSF56935">
    <property type="entry name" value="Porins"/>
    <property type="match status" value="1"/>
</dbReference>
<evidence type="ECO:0000256" key="1">
    <source>
        <dbReference type="ARBA" id="ARBA00004571"/>
    </source>
</evidence>
<dbReference type="InterPro" id="IPR036942">
    <property type="entry name" value="Beta-barrel_TonB_sf"/>
</dbReference>
<dbReference type="InterPro" id="IPR039426">
    <property type="entry name" value="TonB-dep_rcpt-like"/>
</dbReference>
<feature type="chain" id="PRO_5044584753" evidence="12">
    <location>
        <begin position="22"/>
        <end position="605"/>
    </location>
</feature>
<evidence type="ECO:0000313" key="18">
    <source>
        <dbReference type="Proteomes" id="UP000290588"/>
    </source>
</evidence>
<feature type="domain" description="TonB-dependent receptor-like beta-barrel" evidence="13">
    <location>
        <begin position="176"/>
        <end position="579"/>
    </location>
</feature>
<evidence type="ECO:0000256" key="3">
    <source>
        <dbReference type="ARBA" id="ARBA00022452"/>
    </source>
</evidence>
<evidence type="ECO:0000256" key="11">
    <source>
        <dbReference type="RuleBase" id="RU003357"/>
    </source>
</evidence>
<keyword evidence="6 11" id="KW-0798">TonB box</keyword>
<evidence type="ECO:0000256" key="9">
    <source>
        <dbReference type="ARBA" id="ARBA00023237"/>
    </source>
</evidence>
<comment type="subcellular location">
    <subcellularLocation>
        <location evidence="1 10">Cell outer membrane</location>
        <topology evidence="1 10">Multi-pass membrane protein</topology>
    </subcellularLocation>
</comment>
<evidence type="ECO:0000256" key="7">
    <source>
        <dbReference type="ARBA" id="ARBA00023136"/>
    </source>
</evidence>
<dbReference type="AlphaFoldDB" id="A0A347U860"/>
<evidence type="ECO:0000256" key="8">
    <source>
        <dbReference type="ARBA" id="ARBA00023170"/>
    </source>
</evidence>
<evidence type="ECO:0000256" key="5">
    <source>
        <dbReference type="ARBA" id="ARBA00022729"/>
    </source>
</evidence>
<gene>
    <name evidence="15" type="ORF">AELL_1375</name>
    <name evidence="16" type="ORF">CP962_08410</name>
</gene>
<dbReference type="InterPro" id="IPR000531">
    <property type="entry name" value="Beta-barrel_TonB"/>
</dbReference>
<evidence type="ECO:0000313" key="16">
    <source>
        <dbReference type="EMBL" id="RXI30360.1"/>
    </source>
</evidence>
<dbReference type="Pfam" id="PF07715">
    <property type="entry name" value="Plug"/>
    <property type="match status" value="1"/>
</dbReference>
<keyword evidence="8 16" id="KW-0675">Receptor</keyword>